<comment type="caution">
    <text evidence="1">The sequence shown here is derived from an EMBL/GenBank/DDBJ whole genome shotgun (WGS) entry which is preliminary data.</text>
</comment>
<protein>
    <submittedName>
        <fullName evidence="1">Uncharacterized protein</fullName>
    </submittedName>
</protein>
<reference evidence="1 2" key="1">
    <citation type="submission" date="2024-03" db="EMBL/GenBank/DDBJ databases">
        <title>The genome assembly and annotation of the cricket Gryllus longicercus Weissman &amp; Gray.</title>
        <authorList>
            <person name="Szrajer S."/>
            <person name="Gray D."/>
            <person name="Ylla G."/>
        </authorList>
    </citation>
    <scope>NUCLEOTIDE SEQUENCE [LARGE SCALE GENOMIC DNA]</scope>
    <source>
        <strain evidence="1">DAG 2021-001</strain>
        <tissue evidence="1">Whole body minus gut</tissue>
    </source>
</reference>
<dbReference type="InterPro" id="IPR032072">
    <property type="entry name" value="DUF4807"/>
</dbReference>
<keyword evidence="2" id="KW-1185">Reference proteome</keyword>
<name>A0AAN9V6K5_9ORTH</name>
<dbReference type="PANTHER" id="PTHR36693:SF1">
    <property type="entry name" value="GH02722P"/>
    <property type="match status" value="1"/>
</dbReference>
<dbReference type="PANTHER" id="PTHR36693">
    <property type="entry name" value="GH02722P"/>
    <property type="match status" value="1"/>
</dbReference>
<sequence length="290" mass="33628">MEGVQVIVLAARDFWDEFHITKSKFLPDYENCSVLEQNSTDVRRNSGIALIPHADCLHYVCSNETRMKTRIIGNPYFISEGVTRYEYGQERYNFKQCYKTQMNGHLLSVFVNTLKASEIYRTAVITHLLQCKNIEQNKCTSMYPLKLIIQLSSPKKEIIDYSWNERMLTMALERRELDHAMSWFSTLGGAFSALGDHFDHCALVAGQISMKQLKLALRLGDPMTVARCKLYLALSLLQRGYLTKAKHIIKEQYQFATTSPVIDMRLIRMCHGIWAKLKYSYQMKLNVKRN</sequence>
<accession>A0AAN9V6K5</accession>
<dbReference type="Proteomes" id="UP001378592">
    <property type="component" value="Unassembled WGS sequence"/>
</dbReference>
<evidence type="ECO:0000313" key="2">
    <source>
        <dbReference type="Proteomes" id="UP001378592"/>
    </source>
</evidence>
<proteinExistence type="predicted"/>
<evidence type="ECO:0000313" key="1">
    <source>
        <dbReference type="EMBL" id="KAK7790580.1"/>
    </source>
</evidence>
<dbReference type="EMBL" id="JAZDUA010000611">
    <property type="protein sequence ID" value="KAK7790580.1"/>
    <property type="molecule type" value="Genomic_DNA"/>
</dbReference>
<dbReference type="AlphaFoldDB" id="A0AAN9V6K5"/>
<gene>
    <name evidence="1" type="ORF">R5R35_005946</name>
</gene>
<dbReference type="Pfam" id="PF16065">
    <property type="entry name" value="DUF4807"/>
    <property type="match status" value="1"/>
</dbReference>
<organism evidence="1 2">
    <name type="scientific">Gryllus longicercus</name>
    <dbReference type="NCBI Taxonomy" id="2509291"/>
    <lineage>
        <taxon>Eukaryota</taxon>
        <taxon>Metazoa</taxon>
        <taxon>Ecdysozoa</taxon>
        <taxon>Arthropoda</taxon>
        <taxon>Hexapoda</taxon>
        <taxon>Insecta</taxon>
        <taxon>Pterygota</taxon>
        <taxon>Neoptera</taxon>
        <taxon>Polyneoptera</taxon>
        <taxon>Orthoptera</taxon>
        <taxon>Ensifera</taxon>
        <taxon>Gryllidea</taxon>
        <taxon>Grylloidea</taxon>
        <taxon>Gryllidae</taxon>
        <taxon>Gryllinae</taxon>
        <taxon>Gryllus</taxon>
    </lineage>
</organism>